<dbReference type="Gene3D" id="3.40.50.300">
    <property type="entry name" value="P-loop containing nucleotide triphosphate hydrolases"/>
    <property type="match status" value="1"/>
</dbReference>
<protein>
    <recommendedName>
        <fullName evidence="3">Novel STAND NTPase 1 domain-containing protein</fullName>
    </recommendedName>
</protein>
<feature type="coiled-coil region" evidence="1">
    <location>
        <begin position="585"/>
        <end position="626"/>
    </location>
</feature>
<evidence type="ECO:0000256" key="1">
    <source>
        <dbReference type="SAM" id="Coils"/>
    </source>
</evidence>
<keyword evidence="2" id="KW-1133">Transmembrane helix</keyword>
<evidence type="ECO:0000313" key="5">
    <source>
        <dbReference type="Proteomes" id="UP000321204"/>
    </source>
</evidence>
<dbReference type="RefSeq" id="WP_146787779.1">
    <property type="nucleotide sequence ID" value="NZ_BAABIO010000003.1"/>
</dbReference>
<dbReference type="OrthoDB" id="1090410at2"/>
<dbReference type="Pfam" id="PF20703">
    <property type="entry name" value="nSTAND1"/>
    <property type="match status" value="1"/>
</dbReference>
<organism evidence="4 5">
    <name type="scientific">Flavisolibacter ginsenosidimutans</name>
    <dbReference type="NCBI Taxonomy" id="661481"/>
    <lineage>
        <taxon>Bacteria</taxon>
        <taxon>Pseudomonadati</taxon>
        <taxon>Bacteroidota</taxon>
        <taxon>Chitinophagia</taxon>
        <taxon>Chitinophagales</taxon>
        <taxon>Chitinophagaceae</taxon>
        <taxon>Flavisolibacter</taxon>
    </lineage>
</organism>
<feature type="coiled-coil region" evidence="1">
    <location>
        <begin position="719"/>
        <end position="753"/>
    </location>
</feature>
<dbReference type="AlphaFoldDB" id="A0A5B8UJC1"/>
<dbReference type="InterPro" id="IPR027417">
    <property type="entry name" value="P-loop_NTPase"/>
</dbReference>
<gene>
    <name evidence="4" type="ORF">FSB75_12305</name>
</gene>
<feature type="coiled-coil region" evidence="1">
    <location>
        <begin position="437"/>
        <end position="494"/>
    </location>
</feature>
<keyword evidence="5" id="KW-1185">Reference proteome</keyword>
<evidence type="ECO:0000259" key="3">
    <source>
        <dbReference type="Pfam" id="PF20703"/>
    </source>
</evidence>
<keyword evidence="1" id="KW-0175">Coiled coil</keyword>
<dbReference type="EMBL" id="CP042433">
    <property type="protein sequence ID" value="QEC56643.1"/>
    <property type="molecule type" value="Genomic_DNA"/>
</dbReference>
<keyword evidence="2" id="KW-0472">Membrane</keyword>
<dbReference type="SUPFAM" id="SSF52540">
    <property type="entry name" value="P-loop containing nucleoside triphosphate hydrolases"/>
    <property type="match status" value="1"/>
</dbReference>
<reference evidence="4 5" key="1">
    <citation type="journal article" date="2015" name="Int. J. Syst. Evol. Microbiol.">
        <title>Flavisolibacter ginsenosidimutans sp. nov., with ginsenoside-converting activity isolated from soil used for cultivating ginseng.</title>
        <authorList>
            <person name="Zhao Y."/>
            <person name="Liu Q."/>
            <person name="Kang M.S."/>
            <person name="Jin F."/>
            <person name="Yu H."/>
            <person name="Im W.T."/>
        </authorList>
    </citation>
    <scope>NUCLEOTIDE SEQUENCE [LARGE SCALE GENOMIC DNA]</scope>
    <source>
        <strain evidence="4 5">Gsoil 636</strain>
    </source>
</reference>
<proteinExistence type="predicted"/>
<dbReference type="InterPro" id="IPR049052">
    <property type="entry name" value="nSTAND1"/>
</dbReference>
<evidence type="ECO:0000256" key="2">
    <source>
        <dbReference type="SAM" id="Phobius"/>
    </source>
</evidence>
<feature type="coiled-coil region" evidence="1">
    <location>
        <begin position="848"/>
        <end position="875"/>
    </location>
</feature>
<feature type="transmembrane region" description="Helical" evidence="2">
    <location>
        <begin position="636"/>
        <end position="657"/>
    </location>
</feature>
<keyword evidence="2" id="KW-0812">Transmembrane</keyword>
<name>A0A5B8UJC1_9BACT</name>
<dbReference type="Proteomes" id="UP000321204">
    <property type="component" value="Chromosome"/>
</dbReference>
<accession>A0A5B8UJC1</accession>
<dbReference type="KEGG" id="fgg:FSB75_12305"/>
<sequence length="876" mass="100982">METEVIISEVNTSMEQVINPFKGPKSYEEGDFDVFYGRGEEISKLFQLVRINTLTILYSQSGIGKSSLLRAGIMPTLRRNDYLPIYLRPNYGNTDLNIFQFIIDQISVSIDKMTASSEHSENGYSYTKPLEDETLFEYLNRNPFYKYIPIEGEPGKASRSNLIPVLIFDQFEEIFTVGASNQNLYSFLKNELSHLIENTVPPQVKDKLHSETNAVQSEIKLLELTANTQNYKVVFSLREEYLSHLESISSEMPSIFYTNSKFRLIPFSRAIAQDVILKTSNFVFGTTTALNIIKLIAEKPNTEMLSKRIRNEVEPFLLSLVCYHLYPKLIVGDTETMKSIEILDYKIVDKILNSYYNDSLINMPGVVKVFIEDELLTDKGNRTLHDCEDAERKVGKEWIDKLVDEFRLLRKEEFLDSQHLEIIHDRVTPVIIESRNARRIEEGKVELAKAKKKQQEENERLNERKLLEIEKNKAEEYQRKVAELEVSYAKTYERRLDEIREETINDLNKKFEIDKAKLIQEYENKVAGLNTERLNEQVSGEKKLKELNDKLSLQIKNLTDSYESKIIALEQKKADDIEKGIVSLRRQYSDERDKLFREAEALKESLEKAKSERDNLEKEIIYTKTNSLLSLRTRTWFFLITSIIAIAAIVFAIIFYSNNIKNTSENRILTSRVDSLKFLYSQFNNGKSTLNLGDSLQLAHAYINRLNDSITFLKSISSNGALKQSYDALQIKYNNLLNELDNNNSQIADLKQQLSNGAKGIPEIRRSLDSIGIFIDNNKRYIRGTSPSAALNVLSLDSSRVQGLLDVIKKSLFSEKGDLLQNLTSEQIKYINSNLDQLHTITTQKSDLVQALNNAMEYEDLLNEVRVRLNTLSRKY</sequence>
<feature type="domain" description="Novel STAND NTPase 1" evidence="3">
    <location>
        <begin position="20"/>
        <end position="278"/>
    </location>
</feature>
<evidence type="ECO:0000313" key="4">
    <source>
        <dbReference type="EMBL" id="QEC56643.1"/>
    </source>
</evidence>